<sequence>MNIICNIISPKDEQSLFQSLLDSSSEPSVSQDLDALMTAYANAPTRRLKLQILSIHAHRYPVKTLIRLHEPYAKVTKWQMKRVLMQNYTVQEQYKRLKSHTGSHFYQDVTYGVRELKLESAERIEMPNIVRIITRSTMVAIYMKYCAEEGFTGPLSRRTIFRHEASQRKSLRGIDNTAADGAMGFQTIERIVNDLEQAGVDSAWAEETKERLKNGKIYLRVKYPVHCSIESSLCKDHCVNFGLSDANEKCFQKPCGHKHEMKCKECEDLKMVLKEIENMILSQCSGDHAQEKREDLLYDLRHASEDVFWWDAHILRSVNQDKAKEDMIKRLDENTVLIVMDWAMKFLPTRYREKQFQWFGKRSLSWHISSVISKVDGKLRTHNYSMRWQDRRSEQFLSDKES</sequence>
<accession>A0A7D9HDL4</accession>
<evidence type="ECO:0000313" key="2">
    <source>
        <dbReference type="Proteomes" id="UP001152795"/>
    </source>
</evidence>
<organism evidence="1 2">
    <name type="scientific">Paramuricea clavata</name>
    <name type="common">Red gorgonian</name>
    <name type="synonym">Violescent sea-whip</name>
    <dbReference type="NCBI Taxonomy" id="317549"/>
    <lineage>
        <taxon>Eukaryota</taxon>
        <taxon>Metazoa</taxon>
        <taxon>Cnidaria</taxon>
        <taxon>Anthozoa</taxon>
        <taxon>Octocorallia</taxon>
        <taxon>Malacalcyonacea</taxon>
        <taxon>Plexauridae</taxon>
        <taxon>Paramuricea</taxon>
    </lineage>
</organism>
<dbReference type="Proteomes" id="UP001152795">
    <property type="component" value="Unassembled WGS sequence"/>
</dbReference>
<comment type="caution">
    <text evidence="1">The sequence shown here is derived from an EMBL/GenBank/DDBJ whole genome shotgun (WGS) entry which is preliminary data.</text>
</comment>
<proteinExistence type="predicted"/>
<evidence type="ECO:0000313" key="1">
    <source>
        <dbReference type="EMBL" id="CAB3979850.1"/>
    </source>
</evidence>
<keyword evidence="2" id="KW-1185">Reference proteome</keyword>
<gene>
    <name evidence="1" type="ORF">PACLA_8A043164</name>
</gene>
<name>A0A7D9HDL4_PARCT</name>
<protein>
    <submittedName>
        <fullName evidence="1">Uncharacterized protein</fullName>
    </submittedName>
</protein>
<dbReference type="EMBL" id="CACRXK020000235">
    <property type="protein sequence ID" value="CAB3979850.1"/>
    <property type="molecule type" value="Genomic_DNA"/>
</dbReference>
<reference evidence="1" key="1">
    <citation type="submission" date="2020-04" db="EMBL/GenBank/DDBJ databases">
        <authorList>
            <person name="Alioto T."/>
            <person name="Alioto T."/>
            <person name="Gomez Garrido J."/>
        </authorList>
    </citation>
    <scope>NUCLEOTIDE SEQUENCE</scope>
    <source>
        <strain evidence="1">A484AB</strain>
    </source>
</reference>
<dbReference type="AlphaFoldDB" id="A0A7D9HDL4"/>